<evidence type="ECO:0000313" key="3">
    <source>
        <dbReference type="Proteomes" id="UP000504606"/>
    </source>
</evidence>
<evidence type="ECO:0000256" key="2">
    <source>
        <dbReference type="SAM" id="Phobius"/>
    </source>
</evidence>
<proteinExistence type="predicted"/>
<keyword evidence="2" id="KW-1133">Transmembrane helix</keyword>
<feature type="transmembrane region" description="Helical" evidence="2">
    <location>
        <begin position="130"/>
        <end position="151"/>
    </location>
</feature>
<dbReference type="KEGG" id="foc:113210347"/>
<evidence type="ECO:0000256" key="1">
    <source>
        <dbReference type="SAM" id="MobiDB-lite"/>
    </source>
</evidence>
<dbReference type="PANTHER" id="PTHR33444">
    <property type="entry name" value="SI:DKEY-19B23.12-RELATED"/>
    <property type="match status" value="1"/>
</dbReference>
<dbReference type="OrthoDB" id="6157510at2759"/>
<keyword evidence="3" id="KW-1185">Reference proteome</keyword>
<organism evidence="3 4">
    <name type="scientific">Frankliniella occidentalis</name>
    <name type="common">Western flower thrips</name>
    <name type="synonym">Euthrips occidentalis</name>
    <dbReference type="NCBI Taxonomy" id="133901"/>
    <lineage>
        <taxon>Eukaryota</taxon>
        <taxon>Metazoa</taxon>
        <taxon>Ecdysozoa</taxon>
        <taxon>Arthropoda</taxon>
        <taxon>Hexapoda</taxon>
        <taxon>Insecta</taxon>
        <taxon>Pterygota</taxon>
        <taxon>Neoptera</taxon>
        <taxon>Paraneoptera</taxon>
        <taxon>Thysanoptera</taxon>
        <taxon>Terebrantia</taxon>
        <taxon>Thripoidea</taxon>
        <taxon>Thripidae</taxon>
        <taxon>Frankliniella</taxon>
    </lineage>
</organism>
<dbReference type="GeneID" id="113210347"/>
<keyword evidence="2" id="KW-0812">Transmembrane</keyword>
<name>A0A6J1T040_FRAOC</name>
<keyword evidence="2" id="KW-0472">Membrane</keyword>
<dbReference type="RefSeq" id="XP_052129354.1">
    <property type="nucleotide sequence ID" value="XM_052273394.1"/>
</dbReference>
<dbReference type="RefSeq" id="XP_026284091.1">
    <property type="nucleotide sequence ID" value="XM_026428306.2"/>
</dbReference>
<feature type="transmembrane region" description="Helical" evidence="2">
    <location>
        <begin position="95"/>
        <end position="118"/>
    </location>
</feature>
<evidence type="ECO:0000313" key="6">
    <source>
        <dbReference type="RefSeq" id="XP_052129358.1"/>
    </source>
</evidence>
<protein>
    <submittedName>
        <fullName evidence="4 5">Uncharacterized protein LOC113210347</fullName>
    </submittedName>
</protein>
<dbReference type="RefSeq" id="XP_052129358.1">
    <property type="nucleotide sequence ID" value="XM_052273398.1"/>
</dbReference>
<feature type="transmembrane region" description="Helical" evidence="2">
    <location>
        <begin position="208"/>
        <end position="241"/>
    </location>
</feature>
<dbReference type="AlphaFoldDB" id="A0A6J1T040"/>
<evidence type="ECO:0000313" key="5">
    <source>
        <dbReference type="RefSeq" id="XP_052129354.1"/>
    </source>
</evidence>
<reference evidence="4 5" key="1">
    <citation type="submission" date="2025-04" db="UniProtKB">
        <authorList>
            <consortium name="RefSeq"/>
        </authorList>
    </citation>
    <scope>IDENTIFICATION</scope>
    <source>
        <tissue evidence="4 5">Whole organism</tissue>
    </source>
</reference>
<gene>
    <name evidence="4 5 6" type="primary">LOC113210347</name>
</gene>
<dbReference type="Proteomes" id="UP000504606">
    <property type="component" value="Unplaced"/>
</dbReference>
<accession>A0A6J1T040</accession>
<sequence>MSSKLGKAPEPEKRVGKITTSTVNKSETVEIKTALLTPEQLDGKNGTHAPPETTIAVEDTEVEKTAEGSVKTRKLSQIKQRVSQEFDENKTARKWLVWTGHLLGASVPYIAILVGAIWRDDCPANRNIPMHLIVSGVVTSILHLSTSIDMARKLSYLKDSQKPAIFSLLSLFMFIWMILGCVWTFGIYTPEYDYGQYWPYSAGYCNKTLYWFAFVFNLVSLISFLLGWLLCCCVCSILCNTSIITCLCIKKIKKKHEEEEAGEATPVQV</sequence>
<feature type="transmembrane region" description="Helical" evidence="2">
    <location>
        <begin position="163"/>
        <end position="188"/>
    </location>
</feature>
<evidence type="ECO:0000313" key="4">
    <source>
        <dbReference type="RefSeq" id="XP_026284091.1"/>
    </source>
</evidence>
<dbReference type="InterPro" id="IPR040350">
    <property type="entry name" value="TMEM272"/>
</dbReference>
<feature type="region of interest" description="Disordered" evidence="1">
    <location>
        <begin position="1"/>
        <end position="21"/>
    </location>
</feature>
<dbReference type="PANTHER" id="PTHR33444:SF7">
    <property type="entry name" value="TRANSMEMBRANE PROTEIN 272"/>
    <property type="match status" value="1"/>
</dbReference>